<feature type="transmembrane region" description="Helical" evidence="1">
    <location>
        <begin position="64"/>
        <end position="87"/>
    </location>
</feature>
<organism evidence="2 3">
    <name type="scientific">Microbacterium candidum</name>
    <dbReference type="NCBI Taxonomy" id="3041922"/>
    <lineage>
        <taxon>Bacteria</taxon>
        <taxon>Bacillati</taxon>
        <taxon>Actinomycetota</taxon>
        <taxon>Actinomycetes</taxon>
        <taxon>Micrococcales</taxon>
        <taxon>Microbacteriaceae</taxon>
        <taxon>Microbacterium</taxon>
    </lineage>
</organism>
<feature type="transmembrane region" description="Helical" evidence="1">
    <location>
        <begin position="369"/>
        <end position="386"/>
    </location>
</feature>
<name>A0ABT7N4C5_9MICO</name>
<gene>
    <name evidence="2" type="ORF">QSV35_19640</name>
</gene>
<keyword evidence="1" id="KW-0812">Transmembrane</keyword>
<feature type="transmembrane region" description="Helical" evidence="1">
    <location>
        <begin position="268"/>
        <end position="284"/>
    </location>
</feature>
<evidence type="ECO:0008006" key="4">
    <source>
        <dbReference type="Google" id="ProtNLM"/>
    </source>
</evidence>
<evidence type="ECO:0000256" key="1">
    <source>
        <dbReference type="SAM" id="Phobius"/>
    </source>
</evidence>
<reference evidence="2 3" key="1">
    <citation type="submission" date="2023-06" db="EMBL/GenBank/DDBJ databases">
        <title>Microbacterium sp. nov., isolated from a waste landfill.</title>
        <authorList>
            <person name="Wen W."/>
        </authorList>
    </citation>
    <scope>NUCLEOTIDE SEQUENCE [LARGE SCALE GENOMIC DNA]</scope>
    <source>
        <strain evidence="2 3">ASV49</strain>
    </source>
</reference>
<feature type="transmembrane region" description="Helical" evidence="1">
    <location>
        <begin position="6"/>
        <end position="26"/>
    </location>
</feature>
<keyword evidence="1" id="KW-1133">Transmembrane helix</keyword>
<keyword evidence="1" id="KW-0472">Membrane</keyword>
<accession>A0ABT7N4C5</accession>
<evidence type="ECO:0000313" key="3">
    <source>
        <dbReference type="Proteomes" id="UP001235064"/>
    </source>
</evidence>
<proteinExistence type="predicted"/>
<comment type="caution">
    <text evidence="2">The sequence shown here is derived from an EMBL/GenBank/DDBJ whole genome shotgun (WGS) entry which is preliminary data.</text>
</comment>
<feature type="transmembrane region" description="Helical" evidence="1">
    <location>
        <begin position="99"/>
        <end position="120"/>
    </location>
</feature>
<dbReference type="RefSeq" id="WP_286290690.1">
    <property type="nucleotide sequence ID" value="NZ_JASXSZ010000009.1"/>
</dbReference>
<feature type="transmembrane region" description="Helical" evidence="1">
    <location>
        <begin position="216"/>
        <end position="235"/>
    </location>
</feature>
<protein>
    <recommendedName>
        <fullName evidence="4">Transmembrane protein alanine and leucine rich</fullName>
    </recommendedName>
</protein>
<dbReference type="EMBL" id="JASXSZ010000009">
    <property type="protein sequence ID" value="MDL9981549.1"/>
    <property type="molecule type" value="Genomic_DNA"/>
</dbReference>
<evidence type="ECO:0000313" key="2">
    <source>
        <dbReference type="EMBL" id="MDL9981549.1"/>
    </source>
</evidence>
<sequence>MDWWNFLWAATCAVAMLGAPGALAGLALRLRGLWLAATAPVMGVSLIALASVISPALGVHWAPWVVMVFAILISAVLLGLASLVPALRGRITARTRAVWIAPTAVGLAALLLGIRVILAIGQPTWFDQAGDNIFHLNAVRWILDHGDASPSGVAKMSPGTAAYPSAWHAIVALTCQLSGASIPVATNAVFFVVACAVWPLGAVLLSRALFGGRAPLLIGAGLASASFAMYPLMLLPYMGTYPLILSIALLPAVLATLVVVVRRLPEPGSWTALIVAAICGPGIADSHPSAAVMLVALAAPIVIVGLWSWSRTPSGRVRLAVLLAILYVAIVLAVLVIVRPAIVQPDSPRMSAAQAIGELLLGAYGGQDVAIALAAATIVGVVVAARAHRSGDLIALGLWAAASFVYLAASSHDEFFRLVLSQPWYGDATRVAAFIPLTVVPLAARGADCVWRSVQTRLDFRPHPRRRPLFAIAAVGFAALVAVQFGPATWAVFWTNQMFTPTDNGLISPLAIDRDDRKVFAYVDEHVPRTDLIAGNPWSGASLAYALTGRPVLVTHLLAQKPSSTMTFLDSFSTSAASGPGCRAARELGVKWVLDLHPDKVMPNRPKLPGVANLAESPNASLVYRSGNSALYKVTGCGVG</sequence>
<feature type="transmembrane region" description="Helical" evidence="1">
    <location>
        <begin position="241"/>
        <end position="261"/>
    </location>
</feature>
<dbReference type="InterPro" id="IPR046671">
    <property type="entry name" value="DUF6541"/>
</dbReference>
<keyword evidence="3" id="KW-1185">Reference proteome</keyword>
<feature type="transmembrane region" description="Helical" evidence="1">
    <location>
        <begin position="290"/>
        <end position="309"/>
    </location>
</feature>
<dbReference type="Pfam" id="PF20176">
    <property type="entry name" value="DUF6541"/>
    <property type="match status" value="1"/>
</dbReference>
<feature type="transmembrane region" description="Helical" evidence="1">
    <location>
        <begin position="468"/>
        <end position="494"/>
    </location>
</feature>
<feature type="transmembrane region" description="Helical" evidence="1">
    <location>
        <begin position="321"/>
        <end position="342"/>
    </location>
</feature>
<feature type="transmembrane region" description="Helical" evidence="1">
    <location>
        <begin position="188"/>
        <end position="209"/>
    </location>
</feature>
<dbReference type="Proteomes" id="UP001235064">
    <property type="component" value="Unassembled WGS sequence"/>
</dbReference>
<feature type="transmembrane region" description="Helical" evidence="1">
    <location>
        <begin position="393"/>
        <end position="409"/>
    </location>
</feature>
<feature type="transmembrane region" description="Helical" evidence="1">
    <location>
        <begin position="33"/>
        <end position="58"/>
    </location>
</feature>
<feature type="transmembrane region" description="Helical" evidence="1">
    <location>
        <begin position="429"/>
        <end position="447"/>
    </location>
</feature>